<dbReference type="InterPro" id="IPR001296">
    <property type="entry name" value="Glyco_trans_1"/>
</dbReference>
<keyword evidence="3" id="KW-1185">Reference proteome</keyword>
<evidence type="ECO:0000313" key="2">
    <source>
        <dbReference type="EMBL" id="RHW22982.1"/>
    </source>
</evidence>
<evidence type="ECO:0000259" key="1">
    <source>
        <dbReference type="Pfam" id="PF00534"/>
    </source>
</evidence>
<dbReference type="OrthoDB" id="9792269at2"/>
<accession>A0A396S1R4</accession>
<dbReference type="EMBL" id="QJSA01000001">
    <property type="protein sequence ID" value="RHW22982.1"/>
    <property type="molecule type" value="Genomic_DNA"/>
</dbReference>
<evidence type="ECO:0000313" key="3">
    <source>
        <dbReference type="Proteomes" id="UP000265745"/>
    </source>
</evidence>
<dbReference type="SUPFAM" id="SSF53756">
    <property type="entry name" value="UDP-Glycosyltransferase/glycogen phosphorylase"/>
    <property type="match status" value="1"/>
</dbReference>
<comment type="caution">
    <text evidence="2">The sequence shown here is derived from an EMBL/GenBank/DDBJ whole genome shotgun (WGS) entry which is preliminary data.</text>
</comment>
<name>A0A396S1R4_9PSED</name>
<feature type="domain" description="Glycosyl transferase family 1" evidence="1">
    <location>
        <begin position="188"/>
        <end position="332"/>
    </location>
</feature>
<dbReference type="RefSeq" id="WP_119700471.1">
    <property type="nucleotide sequence ID" value="NZ_QJSA01000001.1"/>
</dbReference>
<reference evidence="2 3" key="1">
    <citation type="submission" date="2018-06" db="EMBL/GenBank/DDBJ databases">
        <title>Pseudomonas jilinensis sp. nov., isolated from the production water of Jilin Oilfield in China.</title>
        <authorList>
            <person name="Wang J."/>
        </authorList>
    </citation>
    <scope>NUCLEOTIDE SEQUENCE [LARGE SCALE GENOMIC DNA]</scope>
    <source>
        <strain evidence="2 3">JS15-10A1</strain>
    </source>
</reference>
<protein>
    <submittedName>
        <fullName evidence="2">Glycosyl transferase</fullName>
    </submittedName>
</protein>
<dbReference type="GO" id="GO:0016757">
    <property type="term" value="F:glycosyltransferase activity"/>
    <property type="evidence" value="ECO:0007669"/>
    <property type="project" value="InterPro"/>
</dbReference>
<dbReference type="PANTHER" id="PTHR12526">
    <property type="entry name" value="GLYCOSYLTRANSFERASE"/>
    <property type="match status" value="1"/>
</dbReference>
<dbReference type="Gene3D" id="3.40.50.2000">
    <property type="entry name" value="Glycogen Phosphorylase B"/>
    <property type="match status" value="2"/>
</dbReference>
<keyword evidence="2" id="KW-0808">Transferase</keyword>
<organism evidence="2 3">
    <name type="scientific">Pseudomonas jilinensis</name>
    <dbReference type="NCBI Taxonomy" id="2078689"/>
    <lineage>
        <taxon>Bacteria</taxon>
        <taxon>Pseudomonadati</taxon>
        <taxon>Pseudomonadota</taxon>
        <taxon>Gammaproteobacteria</taxon>
        <taxon>Pseudomonadales</taxon>
        <taxon>Pseudomonadaceae</taxon>
        <taxon>Pseudomonas</taxon>
    </lineage>
</organism>
<dbReference type="AlphaFoldDB" id="A0A396S1R4"/>
<proteinExistence type="predicted"/>
<dbReference type="Proteomes" id="UP000265745">
    <property type="component" value="Unassembled WGS sequence"/>
</dbReference>
<dbReference type="Pfam" id="PF00534">
    <property type="entry name" value="Glycos_transf_1"/>
    <property type="match status" value="1"/>
</dbReference>
<gene>
    <name evidence="2" type="ORF">C2846_00815</name>
</gene>
<sequence length="364" mass="40549">MRVINIMWSFGSAYASVHKVHTQILELLPPGSLIENWVLQGEPDESPNIPTYQWNWPKWRLKPKGVGLLMLFATRAKLVKRLNESKPQLLLVDGLGTARLILPLLLSRPGLQARVLFHGKTRIRGGDRRLFRQCAEQVKVVAVSHDLAEELEVALGVPVTTIVSAFDPVKSNAQMLGRDEARRRLGVEATDVPVLGAVGRLVESKGFDTILYALGLIRQRGGRFKLLIIGDGERRDYLSELISKLGLADDAFLPGHIPEAEHIYRAFDIMLIPSHKEGLGLVLQEAVMAGVPVLVSDIAVFREQLGPVGPYLAVRDPQEWAACIEKLLHEKGFDQLAAEQRAQLMPTGAWREFCNAWRALLHVE</sequence>
<dbReference type="GO" id="GO:1901135">
    <property type="term" value="P:carbohydrate derivative metabolic process"/>
    <property type="evidence" value="ECO:0007669"/>
    <property type="project" value="UniProtKB-ARBA"/>
</dbReference>